<dbReference type="Pfam" id="PF14588">
    <property type="entry name" value="YjgF_endoribonc"/>
    <property type="match status" value="1"/>
</dbReference>
<accession>A0A0P0Z2S5</accession>
<evidence type="ECO:0000313" key="2">
    <source>
        <dbReference type="EMBL" id="BAT28392.1"/>
    </source>
</evidence>
<dbReference type="PANTHER" id="PTHR43760:SF1">
    <property type="entry name" value="ENDORIBONUCLEASE L-PSP_CHORISMATE MUTASE-LIKE DOMAIN-CONTAINING PROTEIN"/>
    <property type="match status" value="1"/>
</dbReference>
<evidence type="ECO:0000259" key="1">
    <source>
        <dbReference type="Pfam" id="PF14588"/>
    </source>
</evidence>
<dbReference type="SUPFAM" id="SSF55298">
    <property type="entry name" value="YjgF-like"/>
    <property type="match status" value="1"/>
</dbReference>
<reference evidence="2" key="1">
    <citation type="journal article" date="2015" name="Proc. Natl. Acad. Sci. U.S.A.">
        <title>Bacterial clade with the ribosomal RNA operon on a small plasmid rather than the chromosome.</title>
        <authorList>
            <person name="Anda M."/>
            <person name="Ohtsubo Y."/>
            <person name="Okubo T."/>
            <person name="Sugawara M."/>
            <person name="Nagata Y."/>
            <person name="Tsuda M."/>
            <person name="Minamisawa K."/>
            <person name="Mitsui H."/>
        </authorList>
    </citation>
    <scope>NUCLEOTIDE SEQUENCE</scope>
    <source>
        <strain evidence="2">JCM 14755</strain>
    </source>
</reference>
<organism evidence="2">
    <name type="scientific">Aureimonas frigidaquae</name>
    <dbReference type="NCBI Taxonomy" id="424757"/>
    <lineage>
        <taxon>Bacteria</taxon>
        <taxon>Pseudomonadati</taxon>
        <taxon>Pseudomonadota</taxon>
        <taxon>Alphaproteobacteria</taxon>
        <taxon>Hyphomicrobiales</taxon>
        <taxon>Aurantimonadaceae</taxon>
        <taxon>Aureimonas</taxon>
    </lineage>
</organism>
<dbReference type="PANTHER" id="PTHR43760">
    <property type="entry name" value="ENDORIBONUCLEASE-RELATED"/>
    <property type="match status" value="1"/>
</dbReference>
<dbReference type="RefSeq" id="WP_062226506.1">
    <property type="nucleotide sequence ID" value="NZ_BBWR01000002.1"/>
</dbReference>
<dbReference type="Gene3D" id="3.30.1330.40">
    <property type="entry name" value="RutC-like"/>
    <property type="match status" value="1"/>
</dbReference>
<dbReference type="InterPro" id="IPR035959">
    <property type="entry name" value="RutC-like_sf"/>
</dbReference>
<feature type="domain" description="Endoribonuclease L-PSP/chorismate mutase-like" evidence="1">
    <location>
        <begin position="6"/>
        <end position="148"/>
    </location>
</feature>
<dbReference type="OrthoDB" id="9806350at2"/>
<proteinExistence type="predicted"/>
<sequence length="155" mass="16097">MTDSIESRLAAKQLTLPVAAAPAANYVPYAVYGNLLQTSGQLPMAEGGLAVTGKLGETLTLDEGQTAARHCALNVLAQAKAALDGDLSRIRRLLKLTIFVASAPHFTDQHKVANGASDLLVEVLGDCGRHARSAVGVPALPLDAAVEVEALFEIA</sequence>
<protein>
    <submittedName>
        <fullName evidence="2">Endoribonuclease L-PSP</fullName>
    </submittedName>
</protein>
<name>A0A0P0Z2S5_9HYPH</name>
<dbReference type="AlphaFoldDB" id="A0A0P0Z2S5"/>
<dbReference type="InterPro" id="IPR013813">
    <property type="entry name" value="Endoribo_LPSP/chorism_mut-like"/>
</dbReference>
<dbReference type="EMBL" id="LC066377">
    <property type="protein sequence ID" value="BAT28392.1"/>
    <property type="molecule type" value="Genomic_DNA"/>
</dbReference>
<dbReference type="CDD" id="cd02199">
    <property type="entry name" value="YjgF_YER057c_UK114_like_1"/>
    <property type="match status" value="1"/>
</dbReference>